<keyword evidence="4" id="KW-1185">Reference proteome</keyword>
<dbReference type="AlphaFoldDB" id="A0A6J5X4J9"/>
<evidence type="ECO:0000313" key="3">
    <source>
        <dbReference type="Proteomes" id="UP000507222"/>
    </source>
</evidence>
<dbReference type="EMBL" id="CAEKKB010000004">
    <property type="protein sequence ID" value="CAB4308759.1"/>
    <property type="molecule type" value="Genomic_DNA"/>
</dbReference>
<dbReference type="OrthoDB" id="1865546at2759"/>
<accession>A0A6J5X4J9</accession>
<evidence type="ECO:0000313" key="4">
    <source>
        <dbReference type="Proteomes" id="UP000507245"/>
    </source>
</evidence>
<gene>
    <name evidence="1" type="ORF">CURHAP_LOCUS30556</name>
    <name evidence="2" type="ORF">ORAREDHAP_LOCUS28613</name>
</gene>
<proteinExistence type="predicted"/>
<dbReference type="Proteomes" id="UP000507222">
    <property type="component" value="Unassembled WGS sequence"/>
</dbReference>
<name>A0A6J5X4J9_PRUAR</name>
<protein>
    <recommendedName>
        <fullName evidence="5">F-box domain-containing protein</fullName>
    </recommendedName>
</protein>
<reference evidence="2 3" key="2">
    <citation type="submission" date="2020-05" db="EMBL/GenBank/DDBJ databases">
        <authorList>
            <person name="Campoy J."/>
            <person name="Schneeberger K."/>
            <person name="Spophaly S."/>
        </authorList>
    </citation>
    <scope>NUCLEOTIDE SEQUENCE [LARGE SCALE GENOMIC DNA]</scope>
    <source>
        <strain evidence="2">PruArmRojPasFocal</strain>
    </source>
</reference>
<dbReference type="Proteomes" id="UP000507245">
    <property type="component" value="Unassembled WGS sequence"/>
</dbReference>
<sequence>MDIQNLVLHLVAKRSSEDLYNMAGTCKLVQEMLNDPEVWQTMSVEKYQWHDDWYGFHEGKIVEFLQKCKEHNNPEIIYR</sequence>
<organism evidence="2 4">
    <name type="scientific">Prunus armeniaca</name>
    <name type="common">Apricot</name>
    <name type="synonym">Armeniaca vulgaris</name>
    <dbReference type="NCBI Taxonomy" id="36596"/>
    <lineage>
        <taxon>Eukaryota</taxon>
        <taxon>Viridiplantae</taxon>
        <taxon>Streptophyta</taxon>
        <taxon>Embryophyta</taxon>
        <taxon>Tracheophyta</taxon>
        <taxon>Spermatophyta</taxon>
        <taxon>Magnoliopsida</taxon>
        <taxon>eudicotyledons</taxon>
        <taxon>Gunneridae</taxon>
        <taxon>Pentapetalae</taxon>
        <taxon>rosids</taxon>
        <taxon>fabids</taxon>
        <taxon>Rosales</taxon>
        <taxon>Rosaceae</taxon>
        <taxon>Amygdaloideae</taxon>
        <taxon>Amygdaleae</taxon>
        <taxon>Prunus</taxon>
    </lineage>
</organism>
<dbReference type="EMBL" id="CAEKDK010000004">
    <property type="protein sequence ID" value="CAB4278774.1"/>
    <property type="molecule type" value="Genomic_DNA"/>
</dbReference>
<evidence type="ECO:0000313" key="1">
    <source>
        <dbReference type="EMBL" id="CAB4278774.1"/>
    </source>
</evidence>
<evidence type="ECO:0000313" key="2">
    <source>
        <dbReference type="EMBL" id="CAB4308759.1"/>
    </source>
</evidence>
<reference evidence="4" key="1">
    <citation type="journal article" date="2020" name="Genome Biol.">
        <title>Gamete binning: chromosome-level and haplotype-resolved genome assembly enabled by high-throughput single-cell sequencing of gamete genomes.</title>
        <authorList>
            <person name="Campoy J.A."/>
            <person name="Sun H."/>
            <person name="Goel M."/>
            <person name="Jiao W.-B."/>
            <person name="Folz-Donahue K."/>
            <person name="Wang N."/>
            <person name="Rubio M."/>
            <person name="Liu C."/>
            <person name="Kukat C."/>
            <person name="Ruiz D."/>
            <person name="Huettel B."/>
            <person name="Schneeberger K."/>
        </authorList>
    </citation>
    <scope>NUCLEOTIDE SEQUENCE [LARGE SCALE GENOMIC DNA]</scope>
    <source>
        <strain evidence="4">cv. Rojo Pasion</strain>
    </source>
</reference>
<evidence type="ECO:0008006" key="5">
    <source>
        <dbReference type="Google" id="ProtNLM"/>
    </source>
</evidence>